<dbReference type="FunFam" id="2.20.70.30:FF:000001">
    <property type="entry name" value="Transcription factor BTF3 homolog"/>
    <property type="match status" value="1"/>
</dbReference>
<dbReference type="OrthoDB" id="8033832at2759"/>
<feature type="compositionally biased region" description="Acidic residues" evidence="3">
    <location>
        <begin position="147"/>
        <end position="173"/>
    </location>
</feature>
<dbReference type="Pfam" id="PF01849">
    <property type="entry name" value="NAC"/>
    <property type="match status" value="1"/>
</dbReference>
<name>A0A8J2T074_9STRA</name>
<feature type="region of interest" description="Disordered" evidence="3">
    <location>
        <begin position="12"/>
        <end position="42"/>
    </location>
</feature>
<dbReference type="InterPro" id="IPR038187">
    <property type="entry name" value="NAC_A/B_dom_sf"/>
</dbReference>
<organism evidence="5 6">
    <name type="scientific">Pelagomonas calceolata</name>
    <dbReference type="NCBI Taxonomy" id="35677"/>
    <lineage>
        <taxon>Eukaryota</taxon>
        <taxon>Sar</taxon>
        <taxon>Stramenopiles</taxon>
        <taxon>Ochrophyta</taxon>
        <taxon>Pelagophyceae</taxon>
        <taxon>Pelagomonadales</taxon>
        <taxon>Pelagomonadaceae</taxon>
        <taxon>Pelagomonas</taxon>
    </lineage>
</organism>
<feature type="region of interest" description="Disordered" evidence="3">
    <location>
        <begin position="119"/>
        <end position="173"/>
    </location>
</feature>
<feature type="compositionally biased region" description="Gly residues" evidence="3">
    <location>
        <begin position="122"/>
        <end position="133"/>
    </location>
</feature>
<dbReference type="Gene3D" id="2.20.70.30">
    <property type="entry name" value="Nascent polypeptide-associated complex domain"/>
    <property type="match status" value="1"/>
</dbReference>
<dbReference type="PROSITE" id="PS51151">
    <property type="entry name" value="NAC_AB"/>
    <property type="match status" value="1"/>
</dbReference>
<reference evidence="5" key="1">
    <citation type="submission" date="2021-11" db="EMBL/GenBank/DDBJ databases">
        <authorList>
            <consortium name="Genoscope - CEA"/>
            <person name="William W."/>
        </authorList>
    </citation>
    <scope>NUCLEOTIDE SEQUENCE</scope>
</reference>
<evidence type="ECO:0000256" key="3">
    <source>
        <dbReference type="SAM" id="MobiDB-lite"/>
    </source>
</evidence>
<comment type="similarity">
    <text evidence="1 2">Belongs to the NAC-beta family.</text>
</comment>
<accession>A0A8J2T074</accession>
<protein>
    <recommendedName>
        <fullName evidence="2">Nascent polypeptide-associated complex subunit beta</fullName>
    </recommendedName>
</protein>
<keyword evidence="6" id="KW-1185">Reference proteome</keyword>
<evidence type="ECO:0000256" key="1">
    <source>
        <dbReference type="ARBA" id="ARBA00005296"/>
    </source>
</evidence>
<dbReference type="SMART" id="SM01407">
    <property type="entry name" value="NAC"/>
    <property type="match status" value="1"/>
</dbReference>
<keyword evidence="2" id="KW-0805">Transcription regulation</keyword>
<comment type="subunit">
    <text evidence="2">Part of the nascent polypeptide-associated complex (NAC).</text>
</comment>
<keyword evidence="2" id="KW-0804">Transcription</keyword>
<dbReference type="InterPro" id="IPR002715">
    <property type="entry name" value="Nas_poly-pep-assoc_cplx_dom"/>
</dbReference>
<evidence type="ECO:0000313" key="5">
    <source>
        <dbReference type="EMBL" id="CAH0378479.1"/>
    </source>
</evidence>
<sequence length="173" mass="18264">MAAARAKMIARRFGGKDVSKTGGKGSMRRKKKTVHKTAQSDDKRIGATLKKLGVSDIPGIEEVNVFKRDGSVVHFKHNVKLQASTGANTYVITGKHDEKSIQDLMPGILPHLGPELAQQLQGGMGLGGGGGGMSAPPPSDELGLPSDSDDSDEGSDSEDDVPELVENFDEAQK</sequence>
<feature type="domain" description="NAC-A/B" evidence="4">
    <location>
        <begin position="39"/>
        <end position="105"/>
    </location>
</feature>
<dbReference type="InterPro" id="IPR039370">
    <property type="entry name" value="BTF3"/>
</dbReference>
<dbReference type="AlphaFoldDB" id="A0A8J2T074"/>
<dbReference type="CDD" id="cd22055">
    <property type="entry name" value="NAC_BTF3"/>
    <property type="match status" value="1"/>
</dbReference>
<dbReference type="Proteomes" id="UP000789595">
    <property type="component" value="Unassembled WGS sequence"/>
</dbReference>
<evidence type="ECO:0000259" key="4">
    <source>
        <dbReference type="PROSITE" id="PS51151"/>
    </source>
</evidence>
<dbReference type="PANTHER" id="PTHR10351">
    <property type="entry name" value="TRANSCRIPTION FACTOR BTF3 FAMILY MEMBER"/>
    <property type="match status" value="1"/>
</dbReference>
<gene>
    <name evidence="5" type="ORF">PECAL_6P00660</name>
</gene>
<dbReference type="EMBL" id="CAKKNE010000006">
    <property type="protein sequence ID" value="CAH0378479.1"/>
    <property type="molecule type" value="Genomic_DNA"/>
</dbReference>
<proteinExistence type="inferred from homology"/>
<evidence type="ECO:0000313" key="6">
    <source>
        <dbReference type="Proteomes" id="UP000789595"/>
    </source>
</evidence>
<feature type="compositionally biased region" description="Basic residues" evidence="3">
    <location>
        <begin position="26"/>
        <end position="35"/>
    </location>
</feature>
<comment type="caution">
    <text evidence="5">The sequence shown here is derived from an EMBL/GenBank/DDBJ whole genome shotgun (WGS) entry which is preliminary data.</text>
</comment>
<evidence type="ECO:0000256" key="2">
    <source>
        <dbReference type="RuleBase" id="RU361272"/>
    </source>
</evidence>